<name>A0ABU5JSM1_9BACI</name>
<protein>
    <submittedName>
        <fullName evidence="1">GNAT family N-acetyltransferase</fullName>
    </submittedName>
</protein>
<dbReference type="SUPFAM" id="SSF55729">
    <property type="entry name" value="Acyl-CoA N-acyltransferases (Nat)"/>
    <property type="match status" value="1"/>
</dbReference>
<evidence type="ECO:0000313" key="1">
    <source>
        <dbReference type="EMBL" id="MDZ5606438.1"/>
    </source>
</evidence>
<organism evidence="1 2">
    <name type="scientific">Bacillus bingmayongensis</name>
    <dbReference type="NCBI Taxonomy" id="1150157"/>
    <lineage>
        <taxon>Bacteria</taxon>
        <taxon>Bacillati</taxon>
        <taxon>Bacillota</taxon>
        <taxon>Bacilli</taxon>
        <taxon>Bacillales</taxon>
        <taxon>Bacillaceae</taxon>
        <taxon>Bacillus</taxon>
    </lineage>
</organism>
<dbReference type="RefSeq" id="WP_374216978.1">
    <property type="nucleotide sequence ID" value="NZ_JAXOVW010000006.1"/>
</dbReference>
<evidence type="ECO:0000313" key="2">
    <source>
        <dbReference type="Proteomes" id="UP001291930"/>
    </source>
</evidence>
<keyword evidence="2" id="KW-1185">Reference proteome</keyword>
<dbReference type="InterPro" id="IPR016181">
    <property type="entry name" value="Acyl_CoA_acyltransferase"/>
</dbReference>
<reference evidence="2" key="1">
    <citation type="submission" date="2023-11" db="EMBL/GenBank/DDBJ databases">
        <title>Genome Sequence of Bacillus pseudomycoides stain BUPM19.</title>
        <authorList>
            <person name="Farhat A."/>
        </authorList>
    </citation>
    <scope>NUCLEOTIDE SEQUENCE [LARGE SCALE GENOMIC DNA]</scope>
    <source>
        <strain evidence="2">BUPM19</strain>
    </source>
</reference>
<dbReference type="Proteomes" id="UP001291930">
    <property type="component" value="Unassembled WGS sequence"/>
</dbReference>
<dbReference type="Gene3D" id="3.40.630.30">
    <property type="match status" value="1"/>
</dbReference>
<accession>A0ABU5JSM1</accession>
<proteinExistence type="predicted"/>
<dbReference type="EMBL" id="JAXOVW010000006">
    <property type="protein sequence ID" value="MDZ5606438.1"/>
    <property type="molecule type" value="Genomic_DNA"/>
</dbReference>
<comment type="caution">
    <text evidence="1">The sequence shown here is derived from an EMBL/GenBank/DDBJ whole genome shotgun (WGS) entry which is preliminary data.</text>
</comment>
<gene>
    <name evidence="1" type="ORF">U2I54_04800</name>
</gene>
<sequence>MRGEFYSWLGRGDENYRNQRIGFNLMEQQHQLLREKGYRIIQTKTKNKWRNMLILNIKSGFDIIGTYTDEKGEPKIILQKNLFEYI</sequence>